<evidence type="ECO:0000256" key="1">
    <source>
        <dbReference type="ARBA" id="ARBA00004651"/>
    </source>
</evidence>
<sequence length="333" mass="36746">MARSLREISPMDFDFAAEQSKLVQLLIGIAAFLVVVAVILLLVDRAPMRRRAWVHATILLLPATLLLGVGLVVPAIRTTLLSFMSGDSRQWVGLDNYGWMFTQPEAVTVLRNTLVWVLLVPLLVTSVGLVYAVLVDRTRFEAVAKSLVFLPMAISFVGAGIIWRFVYAYRSVEQEQIGLLNQIVVAMGGEPQQWLQEPPLNTLFLIVVMVWIQAGFATVVLSAAIKGIPAEIIEAAKLDGASPLQMFFQVTLPSIRGAVIVVLVTQSIGTLKLFDIVRTMTGGQFDTSVIANEMYNQAFRYGETGKGAALAVFLFVLVLPIVVYQIRQRREVR</sequence>
<keyword evidence="5 7" id="KW-1133">Transmembrane helix</keyword>
<evidence type="ECO:0000256" key="2">
    <source>
        <dbReference type="ARBA" id="ARBA00022448"/>
    </source>
</evidence>
<dbReference type="SUPFAM" id="SSF161098">
    <property type="entry name" value="MetI-like"/>
    <property type="match status" value="1"/>
</dbReference>
<dbReference type="InterPro" id="IPR000515">
    <property type="entry name" value="MetI-like"/>
</dbReference>
<gene>
    <name evidence="9" type="ORF">J2853_000040</name>
</gene>
<evidence type="ECO:0000256" key="6">
    <source>
        <dbReference type="ARBA" id="ARBA00023136"/>
    </source>
</evidence>
<evidence type="ECO:0000259" key="8">
    <source>
        <dbReference type="PROSITE" id="PS50928"/>
    </source>
</evidence>
<feature type="transmembrane region" description="Helical" evidence="7">
    <location>
        <begin position="114"/>
        <end position="135"/>
    </location>
</feature>
<evidence type="ECO:0000256" key="3">
    <source>
        <dbReference type="ARBA" id="ARBA00022475"/>
    </source>
</evidence>
<dbReference type="Gene3D" id="1.10.3720.10">
    <property type="entry name" value="MetI-like"/>
    <property type="match status" value="1"/>
</dbReference>
<accession>A0ABT9Q408</accession>
<evidence type="ECO:0000313" key="10">
    <source>
        <dbReference type="Proteomes" id="UP001225356"/>
    </source>
</evidence>
<dbReference type="PROSITE" id="PS50928">
    <property type="entry name" value="ABC_TM1"/>
    <property type="match status" value="1"/>
</dbReference>
<evidence type="ECO:0000313" key="9">
    <source>
        <dbReference type="EMBL" id="MDP9840829.1"/>
    </source>
</evidence>
<dbReference type="PANTHER" id="PTHR30193:SF18">
    <property type="entry name" value="OSMOPROTECTIVE COMPOUNDS UPTAKE PERMEASE PROTEIN GGTC"/>
    <property type="match status" value="1"/>
</dbReference>
<protein>
    <submittedName>
        <fullName evidence="9">Alpha-glucoside transport system permease protein</fullName>
    </submittedName>
</protein>
<comment type="similarity">
    <text evidence="7">Belongs to the binding-protein-dependent transport system permease family.</text>
</comment>
<reference evidence="9 10" key="1">
    <citation type="submission" date="2023-07" db="EMBL/GenBank/DDBJ databases">
        <title>Sequencing the genomes of 1000 actinobacteria strains.</title>
        <authorList>
            <person name="Klenk H.-P."/>
        </authorList>
    </citation>
    <scope>NUCLEOTIDE SEQUENCE [LARGE SCALE GENOMIC DNA]</scope>
    <source>
        <strain evidence="9 10">DSM 46740</strain>
    </source>
</reference>
<keyword evidence="4 7" id="KW-0812">Transmembrane</keyword>
<comment type="caution">
    <text evidence="9">The sequence shown here is derived from an EMBL/GenBank/DDBJ whole genome shotgun (WGS) entry which is preliminary data.</text>
</comment>
<feature type="transmembrane region" description="Helical" evidence="7">
    <location>
        <begin position="246"/>
        <end position="268"/>
    </location>
</feature>
<name>A0ABT9Q408_9ACTN</name>
<dbReference type="CDD" id="cd06261">
    <property type="entry name" value="TM_PBP2"/>
    <property type="match status" value="1"/>
</dbReference>
<evidence type="ECO:0000256" key="7">
    <source>
        <dbReference type="RuleBase" id="RU363032"/>
    </source>
</evidence>
<dbReference type="InterPro" id="IPR051393">
    <property type="entry name" value="ABC_transporter_permease"/>
</dbReference>
<evidence type="ECO:0000256" key="5">
    <source>
        <dbReference type="ARBA" id="ARBA00022989"/>
    </source>
</evidence>
<feature type="transmembrane region" description="Helical" evidence="7">
    <location>
        <begin position="308"/>
        <end position="326"/>
    </location>
</feature>
<dbReference type="InterPro" id="IPR035906">
    <property type="entry name" value="MetI-like_sf"/>
</dbReference>
<feature type="transmembrane region" description="Helical" evidence="7">
    <location>
        <begin position="52"/>
        <end position="76"/>
    </location>
</feature>
<dbReference type="Pfam" id="PF00528">
    <property type="entry name" value="BPD_transp_1"/>
    <property type="match status" value="1"/>
</dbReference>
<keyword evidence="2 7" id="KW-0813">Transport</keyword>
<evidence type="ECO:0000256" key="4">
    <source>
        <dbReference type="ARBA" id="ARBA00022692"/>
    </source>
</evidence>
<organism evidence="9 10">
    <name type="scientific">Streptosporangium lutulentum</name>
    <dbReference type="NCBI Taxonomy" id="1461250"/>
    <lineage>
        <taxon>Bacteria</taxon>
        <taxon>Bacillati</taxon>
        <taxon>Actinomycetota</taxon>
        <taxon>Actinomycetes</taxon>
        <taxon>Streptosporangiales</taxon>
        <taxon>Streptosporangiaceae</taxon>
        <taxon>Streptosporangium</taxon>
    </lineage>
</organism>
<proteinExistence type="inferred from homology"/>
<feature type="transmembrane region" description="Helical" evidence="7">
    <location>
        <begin position="203"/>
        <end position="225"/>
    </location>
</feature>
<keyword evidence="6 7" id="KW-0472">Membrane</keyword>
<comment type="subcellular location">
    <subcellularLocation>
        <location evidence="1 7">Cell membrane</location>
        <topology evidence="1 7">Multi-pass membrane protein</topology>
    </subcellularLocation>
</comment>
<keyword evidence="3" id="KW-1003">Cell membrane</keyword>
<feature type="domain" description="ABC transmembrane type-1" evidence="8">
    <location>
        <begin position="110"/>
        <end position="325"/>
    </location>
</feature>
<dbReference type="Proteomes" id="UP001225356">
    <property type="component" value="Unassembled WGS sequence"/>
</dbReference>
<keyword evidence="10" id="KW-1185">Reference proteome</keyword>
<dbReference type="PANTHER" id="PTHR30193">
    <property type="entry name" value="ABC TRANSPORTER PERMEASE PROTEIN"/>
    <property type="match status" value="1"/>
</dbReference>
<dbReference type="EMBL" id="JAUSQU010000001">
    <property type="protein sequence ID" value="MDP9840829.1"/>
    <property type="molecule type" value="Genomic_DNA"/>
</dbReference>
<feature type="transmembrane region" description="Helical" evidence="7">
    <location>
        <begin position="22"/>
        <end position="43"/>
    </location>
</feature>
<feature type="transmembrane region" description="Helical" evidence="7">
    <location>
        <begin position="147"/>
        <end position="166"/>
    </location>
</feature>